<proteinExistence type="predicted"/>
<dbReference type="GeneID" id="38780332"/>
<gene>
    <name evidence="1" type="ORF">SCP_0504630</name>
</gene>
<accession>A0A401GMH7</accession>
<dbReference type="EMBL" id="BFAD01000005">
    <property type="protein sequence ID" value="GBE83415.1"/>
    <property type="molecule type" value="Genomic_DNA"/>
</dbReference>
<protein>
    <submittedName>
        <fullName evidence="1">Uncharacterized protein</fullName>
    </submittedName>
</protein>
<dbReference type="InParanoid" id="A0A401GMH7"/>
<reference evidence="1 2" key="1">
    <citation type="journal article" date="2018" name="Sci. Rep.">
        <title>Genome sequence of the cauliflower mushroom Sparassis crispa (Hanabiratake) and its association with beneficial usage.</title>
        <authorList>
            <person name="Kiyama R."/>
            <person name="Furutani Y."/>
            <person name="Kawaguchi K."/>
            <person name="Nakanishi T."/>
        </authorList>
    </citation>
    <scope>NUCLEOTIDE SEQUENCE [LARGE SCALE GENOMIC DNA]</scope>
</reference>
<keyword evidence="2" id="KW-1185">Reference proteome</keyword>
<organism evidence="1 2">
    <name type="scientific">Sparassis crispa</name>
    <dbReference type="NCBI Taxonomy" id="139825"/>
    <lineage>
        <taxon>Eukaryota</taxon>
        <taxon>Fungi</taxon>
        <taxon>Dikarya</taxon>
        <taxon>Basidiomycota</taxon>
        <taxon>Agaricomycotina</taxon>
        <taxon>Agaricomycetes</taxon>
        <taxon>Polyporales</taxon>
        <taxon>Sparassidaceae</taxon>
        <taxon>Sparassis</taxon>
    </lineage>
</organism>
<evidence type="ECO:0000313" key="1">
    <source>
        <dbReference type="EMBL" id="GBE83415.1"/>
    </source>
</evidence>
<dbReference type="Proteomes" id="UP000287166">
    <property type="component" value="Unassembled WGS sequence"/>
</dbReference>
<evidence type="ECO:0000313" key="2">
    <source>
        <dbReference type="Proteomes" id="UP000287166"/>
    </source>
</evidence>
<name>A0A401GMH7_9APHY</name>
<sequence>MPPSRAVPSTTYRPVYPPVSIANRFHITLPHPSDFTAPGIFEEQITFTRPMLETFADTITVYIHRPIDKPTPGKPWRMALPTHTRVGVGRLVRVGRCGRGIVTEVHRHGRQYITFTIFEFTRSERIYLMVRREWADMTARRVPKQLLAEESESGSEACTTSRLPYVFFSLEA</sequence>
<comment type="caution">
    <text evidence="1">The sequence shown here is derived from an EMBL/GenBank/DDBJ whole genome shotgun (WGS) entry which is preliminary data.</text>
</comment>
<dbReference type="AlphaFoldDB" id="A0A401GMH7"/>
<dbReference type="RefSeq" id="XP_027614328.1">
    <property type="nucleotide sequence ID" value="XM_027758527.1"/>
</dbReference>